<dbReference type="RefSeq" id="WP_310258423.1">
    <property type="nucleotide sequence ID" value="NZ_JAVDWA010000003.1"/>
</dbReference>
<proteinExistence type="predicted"/>
<dbReference type="InterPro" id="IPR014408">
    <property type="entry name" value="dGMP_Pdiesterase_EAL/HD-GYP"/>
</dbReference>
<dbReference type="Proteomes" id="UP001258181">
    <property type="component" value="Unassembled WGS sequence"/>
</dbReference>
<dbReference type="PIRSF" id="PIRSF003180">
    <property type="entry name" value="DiGMPpdiest_YuxH"/>
    <property type="match status" value="1"/>
</dbReference>
<evidence type="ECO:0000313" key="4">
    <source>
        <dbReference type="Proteomes" id="UP001258181"/>
    </source>
</evidence>
<dbReference type="Gene3D" id="3.20.20.450">
    <property type="entry name" value="EAL domain"/>
    <property type="match status" value="1"/>
</dbReference>
<keyword evidence="4" id="KW-1185">Reference proteome</keyword>
<name>A0ABU1U0T8_9BACL</name>
<dbReference type="SUPFAM" id="SSF141868">
    <property type="entry name" value="EAL domain-like"/>
    <property type="match status" value="1"/>
</dbReference>
<dbReference type="EMBL" id="JAVDWA010000003">
    <property type="protein sequence ID" value="MDR7073006.1"/>
    <property type="molecule type" value="Genomic_DNA"/>
</dbReference>
<dbReference type="PROSITE" id="PS51833">
    <property type="entry name" value="HDOD"/>
    <property type="match status" value="1"/>
</dbReference>
<feature type="domain" description="EAL" evidence="1">
    <location>
        <begin position="1"/>
        <end position="203"/>
    </location>
</feature>
<dbReference type="SUPFAM" id="SSF109604">
    <property type="entry name" value="HD-domain/PDEase-like"/>
    <property type="match status" value="1"/>
</dbReference>
<dbReference type="InterPro" id="IPR035919">
    <property type="entry name" value="EAL_sf"/>
</dbReference>
<dbReference type="Pfam" id="PF00563">
    <property type="entry name" value="EAL"/>
    <property type="match status" value="1"/>
</dbReference>
<dbReference type="Gene3D" id="1.10.3210.10">
    <property type="entry name" value="Hypothetical protein af1432"/>
    <property type="match status" value="1"/>
</dbReference>
<evidence type="ECO:0000259" key="1">
    <source>
        <dbReference type="PROSITE" id="PS50883"/>
    </source>
</evidence>
<reference evidence="3 4" key="1">
    <citation type="submission" date="2023-07" db="EMBL/GenBank/DDBJ databases">
        <title>Sorghum-associated microbial communities from plants grown in Nebraska, USA.</title>
        <authorList>
            <person name="Schachtman D."/>
        </authorList>
    </citation>
    <scope>NUCLEOTIDE SEQUENCE [LARGE SCALE GENOMIC DNA]</scope>
    <source>
        <strain evidence="3 4">BE211</strain>
    </source>
</reference>
<dbReference type="InterPro" id="IPR001633">
    <property type="entry name" value="EAL_dom"/>
</dbReference>
<comment type="caution">
    <text evidence="3">The sequence shown here is derived from an EMBL/GenBank/DDBJ whole genome shotgun (WGS) entry which is preliminary data.</text>
</comment>
<accession>A0ABU1U0T8</accession>
<dbReference type="PROSITE" id="PS50883">
    <property type="entry name" value="EAL"/>
    <property type="match status" value="1"/>
</dbReference>
<dbReference type="PANTHER" id="PTHR33525:SF4">
    <property type="entry name" value="CYCLIC DI-GMP PHOSPHODIESTERASE CDGJ"/>
    <property type="match status" value="1"/>
</dbReference>
<evidence type="ECO:0000259" key="2">
    <source>
        <dbReference type="PROSITE" id="PS51833"/>
    </source>
</evidence>
<dbReference type="InterPro" id="IPR013976">
    <property type="entry name" value="HDOD"/>
</dbReference>
<sequence length="409" mass="46783">MDIFIGRQPILDKNENVVAYELLYRNSSTNRYEGSDHDNATLDVLVNSFTGIGIREVGEKKKCFINFTENLLLSRVPTYISPDHIVVEILETVNLTQEIITVCKELKSKGYIIALDDVISNRDLSSLIPFIDIIKIDYLVMEKNDIKEMIKKYKGEVHFLAEKIENRKEYEEAKEMGFDYFQGYFFSKPVILTGKDIAPVPTNYFQLLNVLNGKEPDIEHISSLIQQDLSISFKLLKLLNSGAFIMKNKVTSIKQAVVLLGLNEIKKVVTILLMTSLKRTDNQTQLVQMSLTRAHFFEQIASMLQIDKNSLYMFGMFSLIDTILNKDMNDIVEDLPITSELSDALLGKNDKYNQALLLVETIEYGRWNETAKLCTELQLPETELFLQFQKSTLSTDKYFQIGEKSLTGA</sequence>
<feature type="domain" description="HDOD" evidence="2">
    <location>
        <begin position="197"/>
        <end position="383"/>
    </location>
</feature>
<dbReference type="InterPro" id="IPR052340">
    <property type="entry name" value="RNase_Y/CdgJ"/>
</dbReference>
<gene>
    <name evidence="3" type="ORF">J2X07_001992</name>
</gene>
<evidence type="ECO:0000313" key="3">
    <source>
        <dbReference type="EMBL" id="MDR7073006.1"/>
    </source>
</evidence>
<organism evidence="3 4">
    <name type="scientific">Fictibacillus barbaricus</name>
    <dbReference type="NCBI Taxonomy" id="182136"/>
    <lineage>
        <taxon>Bacteria</taxon>
        <taxon>Bacillati</taxon>
        <taxon>Bacillota</taxon>
        <taxon>Bacilli</taxon>
        <taxon>Bacillales</taxon>
        <taxon>Fictibacillaceae</taxon>
        <taxon>Fictibacillus</taxon>
    </lineage>
</organism>
<dbReference type="PANTHER" id="PTHR33525">
    <property type="match status" value="1"/>
</dbReference>
<dbReference type="SMART" id="SM00052">
    <property type="entry name" value="EAL"/>
    <property type="match status" value="1"/>
</dbReference>
<dbReference type="Pfam" id="PF08668">
    <property type="entry name" value="HDOD"/>
    <property type="match status" value="1"/>
</dbReference>
<protein>
    <submittedName>
        <fullName evidence="3">EAL and modified HD-GYP domain-containing signal transduction protein</fullName>
    </submittedName>
</protein>